<gene>
    <name evidence="1" type="ORF">BWQ96_07574</name>
</gene>
<dbReference type="EMBL" id="NBIV01000153">
    <property type="protein sequence ID" value="PXF42688.1"/>
    <property type="molecule type" value="Genomic_DNA"/>
</dbReference>
<accession>A0A2V3IKW0</accession>
<name>A0A2V3IKW0_9FLOR</name>
<dbReference type="Proteomes" id="UP000247409">
    <property type="component" value="Unassembled WGS sequence"/>
</dbReference>
<dbReference type="AlphaFoldDB" id="A0A2V3IKW0"/>
<comment type="caution">
    <text evidence="1">The sequence shown here is derived from an EMBL/GenBank/DDBJ whole genome shotgun (WGS) entry which is preliminary data.</text>
</comment>
<proteinExistence type="predicted"/>
<evidence type="ECO:0000313" key="1">
    <source>
        <dbReference type="EMBL" id="PXF42688.1"/>
    </source>
</evidence>
<keyword evidence="2" id="KW-1185">Reference proteome</keyword>
<evidence type="ECO:0000313" key="2">
    <source>
        <dbReference type="Proteomes" id="UP000247409"/>
    </source>
</evidence>
<reference evidence="1 2" key="1">
    <citation type="journal article" date="2018" name="Mol. Biol. Evol.">
        <title>Analysis of the draft genome of the red seaweed Gracilariopsis chorda provides insights into genome size evolution in Rhodophyta.</title>
        <authorList>
            <person name="Lee J."/>
            <person name="Yang E.C."/>
            <person name="Graf L."/>
            <person name="Yang J.H."/>
            <person name="Qiu H."/>
            <person name="Zel Zion U."/>
            <person name="Chan C.X."/>
            <person name="Stephens T.G."/>
            <person name="Weber A.P.M."/>
            <person name="Boo G.H."/>
            <person name="Boo S.M."/>
            <person name="Kim K.M."/>
            <person name="Shin Y."/>
            <person name="Jung M."/>
            <person name="Lee S.J."/>
            <person name="Yim H.S."/>
            <person name="Lee J.H."/>
            <person name="Bhattacharya D."/>
            <person name="Yoon H.S."/>
        </authorList>
    </citation>
    <scope>NUCLEOTIDE SEQUENCE [LARGE SCALE GENOMIC DNA]</scope>
    <source>
        <strain evidence="1 2">SKKU-2015</strain>
        <tissue evidence="1">Whole body</tissue>
    </source>
</reference>
<organism evidence="1 2">
    <name type="scientific">Gracilariopsis chorda</name>
    <dbReference type="NCBI Taxonomy" id="448386"/>
    <lineage>
        <taxon>Eukaryota</taxon>
        <taxon>Rhodophyta</taxon>
        <taxon>Florideophyceae</taxon>
        <taxon>Rhodymeniophycidae</taxon>
        <taxon>Gracilariales</taxon>
        <taxon>Gracilariaceae</taxon>
        <taxon>Gracilariopsis</taxon>
    </lineage>
</organism>
<sequence>MLAAAYHNLLGIEIGLWIVVDLKDLYGTLTTCRNAVNRSMRGDVSVIRYEFETGNIESMLWIPGRLNCADPLTTNDTPMYGSLELMLYDGKISLEFRQAIASSSNTSTG</sequence>
<protein>
    <submittedName>
        <fullName evidence="1">Uncharacterized protein</fullName>
    </submittedName>
</protein>